<evidence type="ECO:0000259" key="3">
    <source>
        <dbReference type="Pfam" id="PF09394"/>
    </source>
</evidence>
<protein>
    <submittedName>
        <fullName evidence="4">Putative secreted protein</fullName>
    </submittedName>
</protein>
<sequence length="141" mass="14939">MRKFLLVPLAVAGLLTGCGDDEPIPDSIGSTTLTLPSTAPAVAKPAVTVDQSAAGRTVTLDVGQELRVRLPQAADSDQEWEPVNLDEGILVAEEPVAEGRTTVWPLRAVAEGTTTVEFTYGQLEEPPVRPESTFLVTVEVS</sequence>
<dbReference type="RefSeq" id="WP_067493150.1">
    <property type="nucleotide sequence ID" value="NZ_SNXK01000001.1"/>
</dbReference>
<organism evidence="4 5">
    <name type="scientific">Nocardia ignorata</name>
    <dbReference type="NCBI Taxonomy" id="145285"/>
    <lineage>
        <taxon>Bacteria</taxon>
        <taxon>Bacillati</taxon>
        <taxon>Actinomycetota</taxon>
        <taxon>Actinomycetes</taxon>
        <taxon>Mycobacteriales</taxon>
        <taxon>Nocardiaceae</taxon>
        <taxon>Nocardia</taxon>
    </lineage>
</organism>
<dbReference type="AlphaFoldDB" id="A0A4R6PSV6"/>
<dbReference type="EMBL" id="SNXK01000001">
    <property type="protein sequence ID" value="TDP41925.1"/>
    <property type="molecule type" value="Genomic_DNA"/>
</dbReference>
<evidence type="ECO:0000256" key="2">
    <source>
        <dbReference type="ARBA" id="ARBA00022704"/>
    </source>
</evidence>
<dbReference type="GO" id="GO:0004869">
    <property type="term" value="F:cysteine-type endopeptidase inhibitor activity"/>
    <property type="evidence" value="ECO:0007669"/>
    <property type="project" value="UniProtKB-KW"/>
</dbReference>
<keyword evidence="2" id="KW-0789">Thiol protease inhibitor</keyword>
<evidence type="ECO:0000313" key="4">
    <source>
        <dbReference type="EMBL" id="TDP41925.1"/>
    </source>
</evidence>
<accession>A0A4R6PSV6</accession>
<dbReference type="Proteomes" id="UP000295087">
    <property type="component" value="Unassembled WGS sequence"/>
</dbReference>
<dbReference type="Gene3D" id="2.60.40.2020">
    <property type="match status" value="1"/>
</dbReference>
<keyword evidence="1" id="KW-0646">Protease inhibitor</keyword>
<gene>
    <name evidence="4" type="ORF">DFR75_1011030</name>
</gene>
<evidence type="ECO:0000256" key="1">
    <source>
        <dbReference type="ARBA" id="ARBA00022690"/>
    </source>
</evidence>
<dbReference type="Pfam" id="PF09394">
    <property type="entry name" value="Inhibitor_I42"/>
    <property type="match status" value="1"/>
</dbReference>
<dbReference type="InterPro" id="IPR018990">
    <property type="entry name" value="Prot_inh_I42_chagasin"/>
</dbReference>
<dbReference type="PROSITE" id="PS51257">
    <property type="entry name" value="PROKAR_LIPOPROTEIN"/>
    <property type="match status" value="1"/>
</dbReference>
<reference evidence="4 5" key="1">
    <citation type="submission" date="2019-03" db="EMBL/GenBank/DDBJ databases">
        <title>Genomic Encyclopedia of Type Strains, Phase IV (KMG-IV): sequencing the most valuable type-strain genomes for metagenomic binning, comparative biology and taxonomic classification.</title>
        <authorList>
            <person name="Goeker M."/>
        </authorList>
    </citation>
    <scope>NUCLEOTIDE SEQUENCE [LARGE SCALE GENOMIC DNA]</scope>
    <source>
        <strain evidence="4 5">DSM 44496</strain>
    </source>
</reference>
<keyword evidence="5" id="KW-1185">Reference proteome</keyword>
<comment type="caution">
    <text evidence="4">The sequence shown here is derived from an EMBL/GenBank/DDBJ whole genome shotgun (WGS) entry which is preliminary data.</text>
</comment>
<name>A0A4R6PSV6_NOCIG</name>
<proteinExistence type="predicted"/>
<feature type="domain" description="Proteinase inhibitor I42 chagasin" evidence="3">
    <location>
        <begin position="60"/>
        <end position="138"/>
    </location>
</feature>
<dbReference type="InterPro" id="IPR036331">
    <property type="entry name" value="Chagasin-like_sf"/>
</dbReference>
<evidence type="ECO:0000313" key="5">
    <source>
        <dbReference type="Proteomes" id="UP000295087"/>
    </source>
</evidence>
<dbReference type="SUPFAM" id="SSF141066">
    <property type="entry name" value="ICP-like"/>
    <property type="match status" value="1"/>
</dbReference>